<evidence type="ECO:0000256" key="6">
    <source>
        <dbReference type="SAM" id="Phobius"/>
    </source>
</evidence>
<feature type="transmembrane region" description="Helical" evidence="6">
    <location>
        <begin position="20"/>
        <end position="40"/>
    </location>
</feature>
<keyword evidence="4 6" id="KW-1133">Transmembrane helix</keyword>
<dbReference type="RefSeq" id="WP_003588807.1">
    <property type="nucleotide sequence ID" value="NZ_WUFT01000001.1"/>
</dbReference>
<dbReference type="CDD" id="cd06579">
    <property type="entry name" value="TM_PBP1_transp_AraH_like"/>
    <property type="match status" value="1"/>
</dbReference>
<feature type="transmembrane region" description="Helical" evidence="6">
    <location>
        <begin position="168"/>
        <end position="189"/>
    </location>
</feature>
<dbReference type="PANTHER" id="PTHR32196">
    <property type="entry name" value="ABC TRANSPORTER PERMEASE PROTEIN YPHD-RELATED-RELATED"/>
    <property type="match status" value="1"/>
</dbReference>
<evidence type="ECO:0000313" key="7">
    <source>
        <dbReference type="EMBL" id="NEJ69353.1"/>
    </source>
</evidence>
<comment type="caution">
    <text evidence="7">The sequence shown here is derived from an EMBL/GenBank/DDBJ whole genome shotgun (WGS) entry which is preliminary data.</text>
</comment>
<feature type="transmembrane region" description="Helical" evidence="6">
    <location>
        <begin position="220"/>
        <end position="243"/>
    </location>
</feature>
<reference evidence="7 8" key="1">
    <citation type="submission" date="2019-12" db="EMBL/GenBank/DDBJ databases">
        <title>Rhizobium genotypes associated with high levels of biological nitrogen fixation by grain legumes in a temperate-maritime cropping system.</title>
        <authorList>
            <person name="Maluk M."/>
            <person name="Francesc Ferrando Molina F."/>
            <person name="Lopez Del Egido L."/>
            <person name="Lafos M."/>
            <person name="Langarica-Fuentes A."/>
            <person name="Gebre Yohannes G."/>
            <person name="Young M.W."/>
            <person name="Martin P."/>
            <person name="Gantlett R."/>
            <person name="Kenicer G."/>
            <person name="Hawes C."/>
            <person name="Begg G.S."/>
            <person name="Quilliam R.S."/>
            <person name="Squire G.R."/>
            <person name="Poole P.S."/>
            <person name="Young P.W."/>
            <person name="Iannetta P.M."/>
            <person name="James E.K."/>
        </authorList>
    </citation>
    <scope>NUCLEOTIDE SEQUENCE [LARGE SCALE GENOMIC DNA]</scope>
    <source>
        <strain evidence="7 8">JHI366</strain>
    </source>
</reference>
<evidence type="ECO:0000256" key="1">
    <source>
        <dbReference type="ARBA" id="ARBA00004651"/>
    </source>
</evidence>
<accession>A0A7K3U6P7</accession>
<dbReference type="EMBL" id="WUFT01000001">
    <property type="protein sequence ID" value="NEJ69353.1"/>
    <property type="molecule type" value="Genomic_DNA"/>
</dbReference>
<evidence type="ECO:0000256" key="2">
    <source>
        <dbReference type="ARBA" id="ARBA00022475"/>
    </source>
</evidence>
<dbReference type="GO" id="GO:0022857">
    <property type="term" value="F:transmembrane transporter activity"/>
    <property type="evidence" value="ECO:0007669"/>
    <property type="project" value="InterPro"/>
</dbReference>
<dbReference type="Proteomes" id="UP000471753">
    <property type="component" value="Unassembled WGS sequence"/>
</dbReference>
<feature type="transmembrane region" description="Helical" evidence="6">
    <location>
        <begin position="299"/>
        <end position="318"/>
    </location>
</feature>
<gene>
    <name evidence="7" type="ORF">GR197_02180</name>
</gene>
<evidence type="ECO:0000256" key="5">
    <source>
        <dbReference type="ARBA" id="ARBA00023136"/>
    </source>
</evidence>
<evidence type="ECO:0000313" key="8">
    <source>
        <dbReference type="Proteomes" id="UP000471753"/>
    </source>
</evidence>
<evidence type="ECO:0000256" key="4">
    <source>
        <dbReference type="ARBA" id="ARBA00022989"/>
    </source>
</evidence>
<feature type="transmembrane region" description="Helical" evidence="6">
    <location>
        <begin position="127"/>
        <end position="147"/>
    </location>
</feature>
<name>A0A7K3U6P7_9HYPH</name>
<evidence type="ECO:0000256" key="3">
    <source>
        <dbReference type="ARBA" id="ARBA00022692"/>
    </source>
</evidence>
<sequence length="324" mass="34439">MTATPTEIVAPPPRRKMNILFGLTLIGLLIFLWIVLGLVTPSFWTPLNISNLLRQGAMTAILALGQTFVIITAGIDLSVGAIVGFCTVIIAWLLQAGVPVWGAIVLTLAIGVAIGAFHGFGIVHMGLPPFIITLATLTSLRGIGLLITNGSTINITNENFSNFARADLLSIPSLFWMVILVAVPSFIFLHLSRWGRYLFAVGSNAEAARLSGVNVKGMIYLAYILSASFAAFVGVLLASRIAIGNATQADGWELQAIASSVIGGTSLFGAVGSVHGPLIGAFILATINNGANLLNVNSFWQRIITGLLIIVIVFFDQLRRRKSN</sequence>
<protein>
    <submittedName>
        <fullName evidence="7">ABC transporter permease</fullName>
    </submittedName>
</protein>
<dbReference type="AlphaFoldDB" id="A0A7K3U6P7"/>
<keyword evidence="3 6" id="KW-0812">Transmembrane</keyword>
<dbReference type="GO" id="GO:0005886">
    <property type="term" value="C:plasma membrane"/>
    <property type="evidence" value="ECO:0007669"/>
    <property type="project" value="UniProtKB-SubCell"/>
</dbReference>
<feature type="transmembrane region" description="Helical" evidence="6">
    <location>
        <begin position="100"/>
        <end position="121"/>
    </location>
</feature>
<keyword evidence="5 6" id="KW-0472">Membrane</keyword>
<comment type="subcellular location">
    <subcellularLocation>
        <location evidence="1">Cell membrane</location>
        <topology evidence="1">Multi-pass membrane protein</topology>
    </subcellularLocation>
</comment>
<keyword evidence="2" id="KW-1003">Cell membrane</keyword>
<organism evidence="7 8">
    <name type="scientific">Rhizobium phaseoli</name>
    <dbReference type="NCBI Taxonomy" id="396"/>
    <lineage>
        <taxon>Bacteria</taxon>
        <taxon>Pseudomonadati</taxon>
        <taxon>Pseudomonadota</taxon>
        <taxon>Alphaproteobacteria</taxon>
        <taxon>Hyphomicrobiales</taxon>
        <taxon>Rhizobiaceae</taxon>
        <taxon>Rhizobium/Agrobacterium group</taxon>
        <taxon>Rhizobium</taxon>
    </lineage>
</organism>
<feature type="transmembrane region" description="Helical" evidence="6">
    <location>
        <begin position="264"/>
        <end position="287"/>
    </location>
</feature>
<dbReference type="InterPro" id="IPR001851">
    <property type="entry name" value="ABC_transp_permease"/>
</dbReference>
<dbReference type="Pfam" id="PF02653">
    <property type="entry name" value="BPD_transp_2"/>
    <property type="match status" value="1"/>
</dbReference>
<proteinExistence type="predicted"/>
<feature type="transmembrane region" description="Helical" evidence="6">
    <location>
        <begin position="60"/>
        <end position="93"/>
    </location>
</feature>